<dbReference type="GO" id="GO:0032259">
    <property type="term" value="P:methylation"/>
    <property type="evidence" value="ECO:0007669"/>
    <property type="project" value="UniProtKB-KW"/>
</dbReference>
<proteinExistence type="predicted"/>
<keyword evidence="2" id="KW-0808">Transferase</keyword>
<keyword evidence="2" id="KW-0489">Methyltransferase</keyword>
<sequence>MLTVNYDRFSVQAGDRVLDFGCGGGRHTYEAYRRGGQVVALDLDATELKHVRDWCDAMAAEHQVPPGARAWQVRGDGNRLPFPDHSFTKVIAAEVLEHVPDDHAVLAELVRVLAPGGLLAVTVPRWLPERVCWALSREYHEVEGGHVRIYRRGGLLRMLRRHGLRPVGGHHAHALHVPYWWLLCAVGERPFVRRYHRFLEWDIMHGNRLTRAADRLLNPLVGKSLVVYAVKPA</sequence>
<dbReference type="CDD" id="cd02440">
    <property type="entry name" value="AdoMet_MTases"/>
    <property type="match status" value="1"/>
</dbReference>
<dbReference type="RefSeq" id="WP_086780517.1">
    <property type="nucleotide sequence ID" value="NZ_JAGIOO010000001.1"/>
</dbReference>
<name>A0ABS5AI21_9PSEU</name>
<keyword evidence="3" id="KW-1185">Reference proteome</keyword>
<evidence type="ECO:0000313" key="3">
    <source>
        <dbReference type="Proteomes" id="UP001519363"/>
    </source>
</evidence>
<dbReference type="PANTHER" id="PTHR43591">
    <property type="entry name" value="METHYLTRANSFERASE"/>
    <property type="match status" value="1"/>
</dbReference>
<feature type="domain" description="Methyltransferase type 11" evidence="1">
    <location>
        <begin position="18"/>
        <end position="120"/>
    </location>
</feature>
<organism evidence="2 3">
    <name type="scientific">Crossiella equi</name>
    <dbReference type="NCBI Taxonomy" id="130796"/>
    <lineage>
        <taxon>Bacteria</taxon>
        <taxon>Bacillati</taxon>
        <taxon>Actinomycetota</taxon>
        <taxon>Actinomycetes</taxon>
        <taxon>Pseudonocardiales</taxon>
        <taxon>Pseudonocardiaceae</taxon>
        <taxon>Crossiella</taxon>
    </lineage>
</organism>
<dbReference type="Pfam" id="PF08241">
    <property type="entry name" value="Methyltransf_11"/>
    <property type="match status" value="1"/>
</dbReference>
<evidence type="ECO:0000313" key="2">
    <source>
        <dbReference type="EMBL" id="MBP2475884.1"/>
    </source>
</evidence>
<evidence type="ECO:0000259" key="1">
    <source>
        <dbReference type="Pfam" id="PF08241"/>
    </source>
</evidence>
<dbReference type="Gene3D" id="3.40.50.150">
    <property type="entry name" value="Vaccinia Virus protein VP39"/>
    <property type="match status" value="1"/>
</dbReference>
<dbReference type="InterPro" id="IPR013216">
    <property type="entry name" value="Methyltransf_11"/>
</dbReference>
<gene>
    <name evidence="2" type="ORF">JOF53_004756</name>
</gene>
<reference evidence="2 3" key="1">
    <citation type="submission" date="2021-03" db="EMBL/GenBank/DDBJ databases">
        <title>Sequencing the genomes of 1000 actinobacteria strains.</title>
        <authorList>
            <person name="Klenk H.-P."/>
        </authorList>
    </citation>
    <scope>NUCLEOTIDE SEQUENCE [LARGE SCALE GENOMIC DNA]</scope>
    <source>
        <strain evidence="2 3">DSM 44580</strain>
    </source>
</reference>
<protein>
    <submittedName>
        <fullName evidence="2">SAM-dependent methyltransferase</fullName>
    </submittedName>
</protein>
<dbReference type="PANTHER" id="PTHR43591:SF24">
    <property type="entry name" value="2-METHOXY-6-POLYPRENYL-1,4-BENZOQUINOL METHYLASE, MITOCHONDRIAL"/>
    <property type="match status" value="1"/>
</dbReference>
<dbReference type="SUPFAM" id="SSF53335">
    <property type="entry name" value="S-adenosyl-L-methionine-dependent methyltransferases"/>
    <property type="match status" value="1"/>
</dbReference>
<dbReference type="EMBL" id="JAGIOO010000001">
    <property type="protein sequence ID" value="MBP2475884.1"/>
    <property type="molecule type" value="Genomic_DNA"/>
</dbReference>
<accession>A0ABS5AI21</accession>
<comment type="caution">
    <text evidence="2">The sequence shown here is derived from an EMBL/GenBank/DDBJ whole genome shotgun (WGS) entry which is preliminary data.</text>
</comment>
<dbReference type="InterPro" id="IPR029063">
    <property type="entry name" value="SAM-dependent_MTases_sf"/>
</dbReference>
<dbReference type="Proteomes" id="UP001519363">
    <property type="component" value="Unassembled WGS sequence"/>
</dbReference>
<dbReference type="GO" id="GO:0008168">
    <property type="term" value="F:methyltransferase activity"/>
    <property type="evidence" value="ECO:0007669"/>
    <property type="project" value="UniProtKB-KW"/>
</dbReference>